<dbReference type="GO" id="GO:0008270">
    <property type="term" value="F:zinc ion binding"/>
    <property type="evidence" value="ECO:0007669"/>
    <property type="project" value="InterPro"/>
</dbReference>
<dbReference type="Pfam" id="PF01433">
    <property type="entry name" value="Peptidase_M1"/>
    <property type="match status" value="1"/>
</dbReference>
<evidence type="ECO:0000256" key="2">
    <source>
        <dbReference type="PIRSR" id="PIRSR634015-3"/>
    </source>
</evidence>
<sequence>MKNRFCFLLLQLLWMPLWAQENSWQQRVDYDMEIDVDHAKFQYDGKMKLEYTNHSPDQLDKVYFHLYYNAFQPGSAMDARLTNIKDPDGRMVIKEADGTIKSRIAALTDENIGFQKISSLKQNGKNLSYKVSGTILEVQLVDALKPGAKATFDMIWKAQVPELIRRGGRNSKEGVDFSMTQWYPKMAQYDAFGWHLDEYVGREFIAPFGDFDIKIKIQKDYVIGASGKLMNQDAVKGYSEKGNTKTASLKNSDKVIWQFHAENIHDFAWAADKEFLVTKQKAVDGPEIYFVRMNDETTAKNWKEAEVPTVQFFEYMRRNFGKYPWETYTIVQGGDGGMEYGTVTLITGKRSFESLVGVIYHEAAHSWFQHLFGINETVDEWMDEGFTSYAEHLAYLEIFKKPVEPNPNYAAYEGYFALAKSGYEEPMSLLADYYDTNYAYGVQAYVKGQVYLIQLEYIIGKENLKKTFSEFYKNWKFKHPTPNDFRRTAEKVSGLNLKWYENLFVNTTRTVDYSIENLSDTTIELKNLSNFPMPIDLLVEYADGSKELFYIPNLELRGEKPAEDFELYKNAKRTILEPWIWTNPNYTVKISKAVKRVTIDPTLRLADLNYSNNIYSK</sequence>
<dbReference type="CDD" id="cd09604">
    <property type="entry name" value="M1_APN_like"/>
    <property type="match status" value="1"/>
</dbReference>
<dbReference type="GO" id="GO:0008237">
    <property type="term" value="F:metallopeptidase activity"/>
    <property type="evidence" value="ECO:0007669"/>
    <property type="project" value="InterPro"/>
</dbReference>
<dbReference type="PANTHER" id="PTHR45726:SF3">
    <property type="entry name" value="LEUKOTRIENE A-4 HYDROLASE"/>
    <property type="match status" value="1"/>
</dbReference>
<feature type="chain" id="PRO_5032846901" evidence="3">
    <location>
        <begin position="20"/>
        <end position="617"/>
    </location>
</feature>
<name>A0A838ZN74_9FLAO</name>
<evidence type="ECO:0000256" key="3">
    <source>
        <dbReference type="SAM" id="SignalP"/>
    </source>
</evidence>
<dbReference type="RefSeq" id="WP_182042671.1">
    <property type="nucleotide sequence ID" value="NZ_JACDZE010000001.1"/>
</dbReference>
<dbReference type="InterPro" id="IPR027268">
    <property type="entry name" value="Peptidase_M4/M1_CTD_sf"/>
</dbReference>
<keyword evidence="2" id="KW-0862">Zinc</keyword>
<keyword evidence="3" id="KW-0732">Signal</keyword>
<keyword evidence="2" id="KW-0479">Metal-binding</keyword>
<feature type="active site" description="Proton donor" evidence="1">
    <location>
        <position position="445"/>
    </location>
</feature>
<proteinExistence type="predicted"/>
<feature type="binding site" evidence="2">
    <location>
        <position position="365"/>
    </location>
    <ligand>
        <name>Zn(2+)</name>
        <dbReference type="ChEBI" id="CHEBI:29105"/>
        <note>catalytic</note>
    </ligand>
</feature>
<dbReference type="PANTHER" id="PTHR45726">
    <property type="entry name" value="LEUKOTRIENE A-4 HYDROLASE"/>
    <property type="match status" value="1"/>
</dbReference>
<feature type="binding site" evidence="2">
    <location>
        <position position="384"/>
    </location>
    <ligand>
        <name>Zn(2+)</name>
        <dbReference type="ChEBI" id="CHEBI:29105"/>
        <note>catalytic</note>
    </ligand>
</feature>
<evidence type="ECO:0000259" key="4">
    <source>
        <dbReference type="Pfam" id="PF01433"/>
    </source>
</evidence>
<feature type="binding site" evidence="2">
    <location>
        <position position="361"/>
    </location>
    <ligand>
        <name>Zn(2+)</name>
        <dbReference type="ChEBI" id="CHEBI:29105"/>
        <note>catalytic</note>
    </ligand>
</feature>
<protein>
    <submittedName>
        <fullName evidence="5">M1 family metallopeptidase</fullName>
    </submittedName>
</protein>
<evidence type="ECO:0000313" key="5">
    <source>
        <dbReference type="EMBL" id="MBA5629106.1"/>
    </source>
</evidence>
<dbReference type="EMBL" id="JACDZE010000001">
    <property type="protein sequence ID" value="MBA5629106.1"/>
    <property type="molecule type" value="Genomic_DNA"/>
</dbReference>
<gene>
    <name evidence="5" type="ORF">HU137_04900</name>
</gene>
<organism evidence="5 6">
    <name type="scientific">Moheibacter lacus</name>
    <dbReference type="NCBI Taxonomy" id="2745851"/>
    <lineage>
        <taxon>Bacteria</taxon>
        <taxon>Pseudomonadati</taxon>
        <taxon>Bacteroidota</taxon>
        <taxon>Flavobacteriia</taxon>
        <taxon>Flavobacteriales</taxon>
        <taxon>Weeksellaceae</taxon>
        <taxon>Moheibacter</taxon>
    </lineage>
</organism>
<evidence type="ECO:0000313" key="6">
    <source>
        <dbReference type="Proteomes" id="UP000552241"/>
    </source>
</evidence>
<evidence type="ECO:0000256" key="1">
    <source>
        <dbReference type="PIRSR" id="PIRSR634015-1"/>
    </source>
</evidence>
<accession>A0A838ZN74</accession>
<feature type="signal peptide" evidence="3">
    <location>
        <begin position="1"/>
        <end position="19"/>
    </location>
</feature>
<dbReference type="AlphaFoldDB" id="A0A838ZN74"/>
<keyword evidence="6" id="KW-1185">Reference proteome</keyword>
<dbReference type="SUPFAM" id="SSF55486">
    <property type="entry name" value="Metalloproteases ('zincins'), catalytic domain"/>
    <property type="match status" value="1"/>
</dbReference>
<dbReference type="InterPro" id="IPR034015">
    <property type="entry name" value="M1_LTA4H"/>
</dbReference>
<comment type="cofactor">
    <cofactor evidence="2">
        <name>Zn(2+)</name>
        <dbReference type="ChEBI" id="CHEBI:29105"/>
    </cofactor>
    <text evidence="2">Binds 1 zinc ion per subunit.</text>
</comment>
<feature type="active site" description="Proton acceptor" evidence="1">
    <location>
        <position position="362"/>
    </location>
</feature>
<dbReference type="InterPro" id="IPR014782">
    <property type="entry name" value="Peptidase_M1_dom"/>
</dbReference>
<dbReference type="Proteomes" id="UP000552241">
    <property type="component" value="Unassembled WGS sequence"/>
</dbReference>
<comment type="caution">
    <text evidence="5">The sequence shown here is derived from an EMBL/GenBank/DDBJ whole genome shotgun (WGS) entry which is preliminary data.</text>
</comment>
<dbReference type="Gene3D" id="1.10.390.10">
    <property type="entry name" value="Neutral Protease Domain 2"/>
    <property type="match status" value="1"/>
</dbReference>
<reference evidence="5 6" key="1">
    <citation type="submission" date="2020-07" db="EMBL/GenBank/DDBJ databases">
        <title>Moheibacter lacus sp. nov., a member of the family Flavobacteriaceae isolated from freshwater lake sediment.</title>
        <authorList>
            <person name="Liu Y."/>
        </authorList>
    </citation>
    <scope>NUCLEOTIDE SEQUENCE [LARGE SCALE GENOMIC DNA]</scope>
    <source>
        <strain evidence="5 6">BDHS18</strain>
    </source>
</reference>
<feature type="domain" description="Peptidase M1 membrane alanine aminopeptidase" evidence="4">
    <location>
        <begin position="349"/>
        <end position="499"/>
    </location>
</feature>